<dbReference type="Pfam" id="PF14949">
    <property type="entry name" value="ARF7EP_C"/>
    <property type="match status" value="1"/>
</dbReference>
<evidence type="ECO:0000259" key="1">
    <source>
        <dbReference type="Pfam" id="PF14949"/>
    </source>
</evidence>
<accession>A0A0N5APT2</accession>
<protein>
    <submittedName>
        <fullName evidence="3">ARF7EP_C domain-containing protein</fullName>
    </submittedName>
</protein>
<keyword evidence="2" id="KW-1185">Reference proteome</keyword>
<feature type="domain" description="ARF7 effector protein C-terminal" evidence="1">
    <location>
        <begin position="6"/>
        <end position="115"/>
    </location>
</feature>
<dbReference type="Proteomes" id="UP000046393">
    <property type="component" value="Unplaced"/>
</dbReference>
<evidence type="ECO:0000313" key="3">
    <source>
        <dbReference type="WBParaSite" id="SMUV_0000667001-mRNA-1"/>
    </source>
</evidence>
<sequence length="135" mass="15619">MKLLRIVRELQFSHPGDSAVIPSEDACSFLTEEGHRVLLARLKKNEEEDEDPDEYHPHHDREGYFVTGDGRHIRLCDCLSINCTGCHVPCKQCHSRYCGYVCQRGRDFAPEKIEIDADDAEPIYHPFIFRKKSKT</sequence>
<proteinExistence type="predicted"/>
<dbReference type="STRING" id="451379.A0A0N5APT2"/>
<dbReference type="PANTHER" id="PTHR46536:SF3">
    <property type="entry name" value="ARF7 EFFECTOR PROTEIN C-TERMINAL DOMAIN-CONTAINING PROTEIN"/>
    <property type="match status" value="1"/>
</dbReference>
<dbReference type="PANTHER" id="PTHR46536">
    <property type="entry name" value="ARL14 EFFECTOR PROTEIN"/>
    <property type="match status" value="1"/>
</dbReference>
<organism evidence="2 3">
    <name type="scientific">Syphacia muris</name>
    <dbReference type="NCBI Taxonomy" id="451379"/>
    <lineage>
        <taxon>Eukaryota</taxon>
        <taxon>Metazoa</taxon>
        <taxon>Ecdysozoa</taxon>
        <taxon>Nematoda</taxon>
        <taxon>Chromadorea</taxon>
        <taxon>Rhabditida</taxon>
        <taxon>Spirurina</taxon>
        <taxon>Oxyuridomorpha</taxon>
        <taxon>Oxyuroidea</taxon>
        <taxon>Oxyuridae</taxon>
        <taxon>Syphacia</taxon>
    </lineage>
</organism>
<dbReference type="WBParaSite" id="SMUV_0000667001-mRNA-1">
    <property type="protein sequence ID" value="SMUV_0000667001-mRNA-1"/>
    <property type="gene ID" value="SMUV_0000667001"/>
</dbReference>
<evidence type="ECO:0000313" key="2">
    <source>
        <dbReference type="Proteomes" id="UP000046393"/>
    </source>
</evidence>
<name>A0A0N5APT2_9BILA</name>
<dbReference type="AlphaFoldDB" id="A0A0N5APT2"/>
<dbReference type="InterPro" id="IPR029264">
    <property type="entry name" value="ARF7EP_C"/>
</dbReference>
<reference evidence="3" key="1">
    <citation type="submission" date="2017-02" db="UniProtKB">
        <authorList>
            <consortium name="WormBaseParasite"/>
        </authorList>
    </citation>
    <scope>IDENTIFICATION</scope>
</reference>